<organism evidence="12 13">
    <name type="scientific">Strigamia maritima</name>
    <name type="common">European centipede</name>
    <name type="synonym">Geophilus maritimus</name>
    <dbReference type="NCBI Taxonomy" id="126957"/>
    <lineage>
        <taxon>Eukaryota</taxon>
        <taxon>Metazoa</taxon>
        <taxon>Ecdysozoa</taxon>
        <taxon>Arthropoda</taxon>
        <taxon>Myriapoda</taxon>
        <taxon>Chilopoda</taxon>
        <taxon>Pleurostigmophora</taxon>
        <taxon>Geophilomorpha</taxon>
        <taxon>Linotaeniidae</taxon>
        <taxon>Strigamia</taxon>
    </lineage>
</organism>
<dbReference type="InterPro" id="IPR019775">
    <property type="entry name" value="WD40_repeat_CS"/>
</dbReference>
<dbReference type="OMA" id="EDHNAYI"/>
<proteinExistence type="inferred from homology"/>
<evidence type="ECO:0000259" key="11">
    <source>
        <dbReference type="Pfam" id="PF04158"/>
    </source>
</evidence>
<dbReference type="Pfam" id="PF00400">
    <property type="entry name" value="WD40"/>
    <property type="match status" value="4"/>
</dbReference>
<dbReference type="Gene3D" id="2.130.10.10">
    <property type="entry name" value="YVTN repeat-like/Quinoprotein amine dehydrogenase"/>
    <property type="match status" value="2"/>
</dbReference>
<name>T1JP66_STRMM</name>
<keyword evidence="7" id="KW-0687">Ribonucleoprotein</keyword>
<evidence type="ECO:0000256" key="5">
    <source>
        <dbReference type="ARBA" id="ARBA00022737"/>
    </source>
</evidence>
<feature type="domain" description="Sof1-like protein" evidence="11">
    <location>
        <begin position="353"/>
        <end position="433"/>
    </location>
</feature>
<dbReference type="Pfam" id="PF04158">
    <property type="entry name" value="Sof1"/>
    <property type="match status" value="1"/>
</dbReference>
<dbReference type="InterPro" id="IPR001680">
    <property type="entry name" value="WD40_rpt"/>
</dbReference>
<dbReference type="PhylomeDB" id="T1JP66"/>
<dbReference type="InterPro" id="IPR015943">
    <property type="entry name" value="WD40/YVTN_repeat-like_dom_sf"/>
</dbReference>
<evidence type="ECO:0000256" key="7">
    <source>
        <dbReference type="ARBA" id="ARBA00023274"/>
    </source>
</evidence>
<evidence type="ECO:0000313" key="12">
    <source>
        <dbReference type="EnsemblMetazoa" id="SMAR015642-PA"/>
    </source>
</evidence>
<dbReference type="InterPro" id="IPR007287">
    <property type="entry name" value="Sof1"/>
</dbReference>
<evidence type="ECO:0000256" key="9">
    <source>
        <dbReference type="PROSITE-ProRule" id="PRU00221"/>
    </source>
</evidence>
<evidence type="ECO:0000256" key="10">
    <source>
        <dbReference type="SAM" id="MobiDB-lite"/>
    </source>
</evidence>
<reference evidence="13" key="1">
    <citation type="submission" date="2011-05" db="EMBL/GenBank/DDBJ databases">
        <authorList>
            <person name="Richards S.R."/>
            <person name="Qu J."/>
            <person name="Jiang H."/>
            <person name="Jhangiani S.N."/>
            <person name="Agravi P."/>
            <person name="Goodspeed R."/>
            <person name="Gross S."/>
            <person name="Mandapat C."/>
            <person name="Jackson L."/>
            <person name="Mathew T."/>
            <person name="Pu L."/>
            <person name="Thornton R."/>
            <person name="Saada N."/>
            <person name="Wilczek-Boney K.B."/>
            <person name="Lee S."/>
            <person name="Kovar C."/>
            <person name="Wu Y."/>
            <person name="Scherer S.E."/>
            <person name="Worley K.C."/>
            <person name="Muzny D.M."/>
            <person name="Gibbs R."/>
        </authorList>
    </citation>
    <scope>NUCLEOTIDE SEQUENCE</scope>
    <source>
        <strain evidence="13">Brora</strain>
    </source>
</reference>
<dbReference type="eggNOG" id="KOG0268">
    <property type="taxonomic scope" value="Eukaryota"/>
</dbReference>
<dbReference type="PROSITE" id="PS50082">
    <property type="entry name" value="WD_REPEATS_2"/>
    <property type="match status" value="4"/>
</dbReference>
<sequence length="444" mass="51318">MKIKVLCRNPDDYLRETKADIHKVHRNYDPVLHPFEAGREYVRARNAVKLQNLFSKPFIGSLDGHKDGIECLTKHPTQLTCMLSGCCDGEVRVWDLAEKVCKRVIQAHTGFVREICFPSDGGYFLTTGDDKTIKQWPIEVPEDGDDVPSNTIIAKTMLTGMSHHWQKPMFVTCGEKIDLWEESRSVPLRSISWGVDTHCSVRFNPIETNLLASCVSNRSIVLYDIRRELPVRKVIMSLKSNKICWNPMEAFVFTVANEDYNLYSFDLRNLRRPINIHRDHVSAVIDVDYAPTGKEFVSGSYDKTIRIFSSDKGHSRDIYHTKRMQRLKCVSWTRDNTYILSGSDEMSIRLWKARASEKLGLLHPREKVVSDYNEKLKEKYAHHPEISRIARHRHVPKHIYNAKKEMHVIRQKAARKQANRRAHSKPGSVPFTSTLHPTIVEEQE</sequence>
<protein>
    <recommendedName>
        <fullName evidence="3">DDB1- and CUL4-associated factor 13</fullName>
    </recommendedName>
    <alternativeName>
        <fullName evidence="8">WD repeat and SOF domain-containing protein 1</fullName>
    </alternativeName>
</protein>
<feature type="repeat" description="WD" evidence="9">
    <location>
        <begin position="105"/>
        <end position="139"/>
    </location>
</feature>
<dbReference type="SUPFAM" id="SSF50978">
    <property type="entry name" value="WD40 repeat-like"/>
    <property type="match status" value="1"/>
</dbReference>
<feature type="region of interest" description="Disordered" evidence="10">
    <location>
        <begin position="412"/>
        <end position="444"/>
    </location>
</feature>
<keyword evidence="6" id="KW-0539">Nucleus</keyword>
<dbReference type="PROSITE" id="PS50294">
    <property type="entry name" value="WD_REPEATS_REGION"/>
    <property type="match status" value="3"/>
</dbReference>
<dbReference type="GO" id="GO:0000462">
    <property type="term" value="P:maturation of SSU-rRNA from tricistronic rRNA transcript (SSU-rRNA, 5.8S rRNA, LSU-rRNA)"/>
    <property type="evidence" value="ECO:0007669"/>
    <property type="project" value="TreeGrafter"/>
</dbReference>
<keyword evidence="13" id="KW-1185">Reference proteome</keyword>
<comment type="similarity">
    <text evidence="2">Belongs to the WD repeat DCAF13/WDSOF1 family.</text>
</comment>
<evidence type="ECO:0000256" key="4">
    <source>
        <dbReference type="ARBA" id="ARBA00022574"/>
    </source>
</evidence>
<accession>T1JP66</accession>
<dbReference type="PANTHER" id="PTHR22851">
    <property type="entry name" value="U3 SMALL NUCLEOLAR RNA U3 SNORNA ASSOCIATED PROTEIN"/>
    <property type="match status" value="1"/>
</dbReference>
<dbReference type="AlphaFoldDB" id="T1JP66"/>
<dbReference type="STRING" id="126957.T1JP66"/>
<dbReference type="PANTHER" id="PTHR22851:SF0">
    <property type="entry name" value="DDB1- AND CUL4-ASSOCIATED FACTOR 13"/>
    <property type="match status" value="1"/>
</dbReference>
<feature type="compositionally biased region" description="Basic residues" evidence="10">
    <location>
        <begin position="412"/>
        <end position="424"/>
    </location>
</feature>
<keyword evidence="4 9" id="KW-0853">WD repeat</keyword>
<dbReference type="EMBL" id="JH432074">
    <property type="status" value="NOT_ANNOTATED_CDS"/>
    <property type="molecule type" value="Genomic_DNA"/>
</dbReference>
<dbReference type="EnsemblMetazoa" id="SMAR015642-RA">
    <property type="protein sequence ID" value="SMAR015642-PA"/>
    <property type="gene ID" value="SMAR015642"/>
</dbReference>
<dbReference type="PROSITE" id="PS00678">
    <property type="entry name" value="WD_REPEATS_1"/>
    <property type="match status" value="1"/>
</dbReference>
<dbReference type="Proteomes" id="UP000014500">
    <property type="component" value="Unassembled WGS sequence"/>
</dbReference>
<dbReference type="GO" id="GO:0016567">
    <property type="term" value="P:protein ubiquitination"/>
    <property type="evidence" value="ECO:0007669"/>
    <property type="project" value="UniProtKB-UniPathway"/>
</dbReference>
<feature type="repeat" description="WD" evidence="9">
    <location>
        <begin position="62"/>
        <end position="96"/>
    </location>
</feature>
<dbReference type="SMART" id="SM00320">
    <property type="entry name" value="WD40"/>
    <property type="match status" value="5"/>
</dbReference>
<feature type="repeat" description="WD" evidence="9">
    <location>
        <begin position="277"/>
        <end position="318"/>
    </location>
</feature>
<reference evidence="12" key="2">
    <citation type="submission" date="2015-02" db="UniProtKB">
        <authorList>
            <consortium name="EnsemblMetazoa"/>
        </authorList>
    </citation>
    <scope>IDENTIFICATION</scope>
</reference>
<dbReference type="InterPro" id="IPR036322">
    <property type="entry name" value="WD40_repeat_dom_sf"/>
</dbReference>
<comment type="subcellular location">
    <subcellularLocation>
        <location evidence="1">Nucleus</location>
        <location evidence="1">Nucleolus</location>
    </subcellularLocation>
</comment>
<evidence type="ECO:0000256" key="3">
    <source>
        <dbReference type="ARBA" id="ARBA00021762"/>
    </source>
</evidence>
<feature type="repeat" description="WD" evidence="9">
    <location>
        <begin position="320"/>
        <end position="361"/>
    </location>
</feature>
<dbReference type="UniPathway" id="UPA00143"/>
<keyword evidence="5" id="KW-0677">Repeat</keyword>
<dbReference type="FunFam" id="2.130.10.10:FF:000132">
    <property type="entry name" value="DDB1- and CUL4-associated factor 13"/>
    <property type="match status" value="1"/>
</dbReference>
<dbReference type="HOGENOM" id="CLU_033999_0_0_1"/>
<evidence type="ECO:0000313" key="13">
    <source>
        <dbReference type="Proteomes" id="UP000014500"/>
    </source>
</evidence>
<dbReference type="GO" id="GO:0032040">
    <property type="term" value="C:small-subunit processome"/>
    <property type="evidence" value="ECO:0007669"/>
    <property type="project" value="TreeGrafter"/>
</dbReference>
<evidence type="ECO:0000256" key="1">
    <source>
        <dbReference type="ARBA" id="ARBA00004604"/>
    </source>
</evidence>
<dbReference type="InterPro" id="IPR051733">
    <property type="entry name" value="WD_repeat_DCAF13/WDSOF1"/>
</dbReference>
<evidence type="ECO:0000256" key="8">
    <source>
        <dbReference type="ARBA" id="ARBA00032239"/>
    </source>
</evidence>
<evidence type="ECO:0000256" key="2">
    <source>
        <dbReference type="ARBA" id="ARBA00005649"/>
    </source>
</evidence>
<evidence type="ECO:0000256" key="6">
    <source>
        <dbReference type="ARBA" id="ARBA00023242"/>
    </source>
</evidence>